<dbReference type="SMART" id="SM00245">
    <property type="entry name" value="TSPc"/>
    <property type="match status" value="1"/>
</dbReference>
<comment type="similarity">
    <text evidence="1 5">Belongs to the peptidase S41A family.</text>
</comment>
<dbReference type="EMBL" id="JADIMC010000096">
    <property type="protein sequence ID" value="MBO8476966.1"/>
    <property type="molecule type" value="Genomic_DNA"/>
</dbReference>
<evidence type="ECO:0000256" key="6">
    <source>
        <dbReference type="SAM" id="Phobius"/>
    </source>
</evidence>
<evidence type="ECO:0000313" key="9">
    <source>
        <dbReference type="Proteomes" id="UP000823598"/>
    </source>
</evidence>
<dbReference type="NCBIfam" id="TIGR00225">
    <property type="entry name" value="prc"/>
    <property type="match status" value="1"/>
</dbReference>
<keyword evidence="2 5" id="KW-0645">Protease</keyword>
<dbReference type="GO" id="GO:0030288">
    <property type="term" value="C:outer membrane-bounded periplasmic space"/>
    <property type="evidence" value="ECO:0007669"/>
    <property type="project" value="TreeGrafter"/>
</dbReference>
<proteinExistence type="inferred from homology"/>
<accession>A0A9D9ISC3</accession>
<dbReference type="SUPFAM" id="SSF52096">
    <property type="entry name" value="ClpP/crotonase"/>
    <property type="match status" value="1"/>
</dbReference>
<keyword evidence="6" id="KW-0472">Membrane</keyword>
<dbReference type="GO" id="GO:0007165">
    <property type="term" value="P:signal transduction"/>
    <property type="evidence" value="ECO:0007669"/>
    <property type="project" value="TreeGrafter"/>
</dbReference>
<dbReference type="InterPro" id="IPR001478">
    <property type="entry name" value="PDZ"/>
</dbReference>
<evidence type="ECO:0000256" key="5">
    <source>
        <dbReference type="RuleBase" id="RU004404"/>
    </source>
</evidence>
<feature type="transmembrane region" description="Helical" evidence="6">
    <location>
        <begin position="7"/>
        <end position="26"/>
    </location>
</feature>
<dbReference type="GO" id="GO:0004175">
    <property type="term" value="F:endopeptidase activity"/>
    <property type="evidence" value="ECO:0007669"/>
    <property type="project" value="TreeGrafter"/>
</dbReference>
<dbReference type="PANTHER" id="PTHR32060:SF30">
    <property type="entry name" value="CARBOXY-TERMINAL PROCESSING PROTEASE CTPA"/>
    <property type="match status" value="1"/>
</dbReference>
<keyword evidence="4 5" id="KW-0720">Serine protease</keyword>
<dbReference type="InterPro" id="IPR004447">
    <property type="entry name" value="Peptidase_S41A"/>
</dbReference>
<dbReference type="Proteomes" id="UP000823598">
    <property type="component" value="Unassembled WGS sequence"/>
</dbReference>
<feature type="domain" description="PDZ" evidence="7">
    <location>
        <begin position="86"/>
        <end position="156"/>
    </location>
</feature>
<comment type="caution">
    <text evidence="8">The sequence shown here is derived from an EMBL/GenBank/DDBJ whole genome shotgun (WGS) entry which is preliminary data.</text>
</comment>
<dbReference type="Gene3D" id="2.30.42.10">
    <property type="match status" value="1"/>
</dbReference>
<dbReference type="CDD" id="cd07560">
    <property type="entry name" value="Peptidase_S41_CPP"/>
    <property type="match status" value="1"/>
</dbReference>
<keyword evidence="6" id="KW-0812">Transmembrane</keyword>
<dbReference type="Pfam" id="PF00595">
    <property type="entry name" value="PDZ"/>
    <property type="match status" value="1"/>
</dbReference>
<organism evidence="8 9">
    <name type="scientific">Candidatus Limisoma faecipullorum</name>
    <dbReference type="NCBI Taxonomy" id="2840854"/>
    <lineage>
        <taxon>Bacteria</taxon>
        <taxon>Pseudomonadati</taxon>
        <taxon>Bacteroidota</taxon>
        <taxon>Bacteroidia</taxon>
        <taxon>Bacteroidales</taxon>
        <taxon>Candidatus Limisoma</taxon>
    </lineage>
</organism>
<dbReference type="AlphaFoldDB" id="A0A9D9ISC3"/>
<dbReference type="CDD" id="cd06782">
    <property type="entry name" value="cpPDZ_CPP-like"/>
    <property type="match status" value="1"/>
</dbReference>
<sequence>MRVKNNPVIWFPLIIAISIVFGIIIGNHISTKKFILDKDRKINTVLNFIESEYVDTVDIKELVELAIPQLISNLDPHSYYIPAKDVKAVNDDLNGSISGIGITFTMMNDSAHVIEIIPNGPAEKAGLMPGDRIVTVNDSSIVGMTSDKIQSLIRGTKDTKVKLGIKRCTSKKLLPYEITRGDIPVNTVDASYMIDKRTGYIKVNKFGRNTYDEFLNALNLLKEEGATRYIVDLRSNAGGYMEMATLMVNEFLSKGELIVYTLGRDPKENLQVWSDNHGSFHDAQIAVVIDEYSASASEIFAGAIQDNDRGLIVGRRSFGKGLVQKQTYLPDSSAIRLTTARYYTPSGRCVQKDYKKGDDESYSLEVYNRYEHGELYNADSIRVDDSKIYKTMNGRTVYGGGGIIPDIFVPNDTAGISSYYIAVFNKGLLHSFAFKYTDINRTQLNKAKDLKHLLRMLPSDDALTYDFVMYARDNGVPVRWYYISQSRQLLARQLKALIVRDILGMEAQYEFANRTDNAIQAALKALDDGEGRFPVTIELHSKKNNK</sequence>
<evidence type="ECO:0000313" key="8">
    <source>
        <dbReference type="EMBL" id="MBO8476966.1"/>
    </source>
</evidence>
<dbReference type="Gene3D" id="3.90.226.10">
    <property type="entry name" value="2-enoyl-CoA Hydratase, Chain A, domain 1"/>
    <property type="match status" value="1"/>
</dbReference>
<evidence type="ECO:0000256" key="4">
    <source>
        <dbReference type="ARBA" id="ARBA00022825"/>
    </source>
</evidence>
<keyword evidence="6" id="KW-1133">Transmembrane helix</keyword>
<name>A0A9D9ISC3_9BACT</name>
<dbReference type="InterPro" id="IPR029045">
    <property type="entry name" value="ClpP/crotonase-like_dom_sf"/>
</dbReference>
<reference evidence="8" key="2">
    <citation type="journal article" date="2021" name="PeerJ">
        <title>Extensive microbial diversity within the chicken gut microbiome revealed by metagenomics and culture.</title>
        <authorList>
            <person name="Gilroy R."/>
            <person name="Ravi A."/>
            <person name="Getino M."/>
            <person name="Pursley I."/>
            <person name="Horton D.L."/>
            <person name="Alikhan N.F."/>
            <person name="Baker D."/>
            <person name="Gharbi K."/>
            <person name="Hall N."/>
            <person name="Watson M."/>
            <person name="Adriaenssens E.M."/>
            <person name="Foster-Nyarko E."/>
            <person name="Jarju S."/>
            <person name="Secka A."/>
            <person name="Antonio M."/>
            <person name="Oren A."/>
            <person name="Chaudhuri R.R."/>
            <person name="La Ragione R."/>
            <person name="Hildebrand F."/>
            <person name="Pallen M.J."/>
        </authorList>
    </citation>
    <scope>NUCLEOTIDE SEQUENCE</scope>
    <source>
        <strain evidence="8">6919</strain>
    </source>
</reference>
<dbReference type="PROSITE" id="PS50106">
    <property type="entry name" value="PDZ"/>
    <property type="match status" value="1"/>
</dbReference>
<dbReference type="Pfam" id="PF03572">
    <property type="entry name" value="Peptidase_S41"/>
    <property type="match status" value="1"/>
</dbReference>
<dbReference type="GO" id="GO:0008236">
    <property type="term" value="F:serine-type peptidase activity"/>
    <property type="evidence" value="ECO:0007669"/>
    <property type="project" value="UniProtKB-KW"/>
</dbReference>
<dbReference type="SUPFAM" id="SSF50156">
    <property type="entry name" value="PDZ domain-like"/>
    <property type="match status" value="1"/>
</dbReference>
<dbReference type="SMART" id="SM00228">
    <property type="entry name" value="PDZ"/>
    <property type="match status" value="1"/>
</dbReference>
<evidence type="ECO:0000256" key="2">
    <source>
        <dbReference type="ARBA" id="ARBA00022670"/>
    </source>
</evidence>
<dbReference type="PANTHER" id="PTHR32060">
    <property type="entry name" value="TAIL-SPECIFIC PROTEASE"/>
    <property type="match status" value="1"/>
</dbReference>
<dbReference type="Gene3D" id="3.30.750.44">
    <property type="match status" value="1"/>
</dbReference>
<evidence type="ECO:0000256" key="1">
    <source>
        <dbReference type="ARBA" id="ARBA00009179"/>
    </source>
</evidence>
<dbReference type="InterPro" id="IPR005151">
    <property type="entry name" value="Tail-specific_protease"/>
</dbReference>
<keyword evidence="3 5" id="KW-0378">Hydrolase</keyword>
<evidence type="ECO:0000256" key="3">
    <source>
        <dbReference type="ARBA" id="ARBA00022801"/>
    </source>
</evidence>
<dbReference type="InterPro" id="IPR036034">
    <property type="entry name" value="PDZ_sf"/>
</dbReference>
<reference evidence="8" key="1">
    <citation type="submission" date="2020-10" db="EMBL/GenBank/DDBJ databases">
        <authorList>
            <person name="Gilroy R."/>
        </authorList>
    </citation>
    <scope>NUCLEOTIDE SEQUENCE</scope>
    <source>
        <strain evidence="8">6919</strain>
    </source>
</reference>
<evidence type="ECO:0000259" key="7">
    <source>
        <dbReference type="PROSITE" id="PS50106"/>
    </source>
</evidence>
<protein>
    <submittedName>
        <fullName evidence="8">S41 family peptidase</fullName>
    </submittedName>
</protein>
<gene>
    <name evidence="8" type="ORF">IAB88_08240</name>
</gene>
<dbReference type="GO" id="GO:0006508">
    <property type="term" value="P:proteolysis"/>
    <property type="evidence" value="ECO:0007669"/>
    <property type="project" value="UniProtKB-KW"/>
</dbReference>